<keyword evidence="4" id="KW-1185">Reference proteome</keyword>
<reference evidence="3" key="1">
    <citation type="submission" date="2018-12" db="EMBL/GenBank/DDBJ databases">
        <authorList>
            <person name="Will S."/>
            <person name="Neumann-Schaal M."/>
            <person name="Henke P."/>
        </authorList>
    </citation>
    <scope>NUCLEOTIDE SEQUENCE</scope>
    <source>
        <strain evidence="3">PCC 7102</strain>
    </source>
</reference>
<dbReference type="EMBL" id="RSCL01000048">
    <property type="protein sequence ID" value="RUS94446.1"/>
    <property type="molecule type" value="Genomic_DNA"/>
</dbReference>
<dbReference type="AlphaFoldDB" id="A0A433UKQ8"/>
<evidence type="ECO:0000313" key="4">
    <source>
        <dbReference type="Proteomes" id="UP000271624"/>
    </source>
</evidence>
<protein>
    <recommendedName>
        <fullName evidence="5">Plasmid stabilization protein</fullName>
    </recommendedName>
</protein>
<keyword evidence="2" id="KW-1277">Toxin-antitoxin system</keyword>
<organism evidence="3 4">
    <name type="scientific">Dulcicalothrix desertica PCC 7102</name>
    <dbReference type="NCBI Taxonomy" id="232991"/>
    <lineage>
        <taxon>Bacteria</taxon>
        <taxon>Bacillati</taxon>
        <taxon>Cyanobacteriota</taxon>
        <taxon>Cyanophyceae</taxon>
        <taxon>Nostocales</taxon>
        <taxon>Calotrichaceae</taxon>
        <taxon>Dulcicalothrix</taxon>
    </lineage>
</organism>
<dbReference type="RefSeq" id="WP_127087270.1">
    <property type="nucleotide sequence ID" value="NZ_RSCL01000048.1"/>
</dbReference>
<dbReference type="PANTHER" id="PTHR33755:SF7">
    <property type="entry name" value="TOXIN MODULE OF TOXIN-ANTITOXIN SYSTEM RELE_STBE FAMILY"/>
    <property type="match status" value="1"/>
</dbReference>
<dbReference type="InterPro" id="IPR035093">
    <property type="entry name" value="RelE/ParE_toxin_dom_sf"/>
</dbReference>
<gene>
    <name evidence="3" type="ORF">DSM106972_093410</name>
</gene>
<comment type="caution">
    <text evidence="3">The sequence shown here is derived from an EMBL/GenBank/DDBJ whole genome shotgun (WGS) entry which is preliminary data.</text>
</comment>
<reference evidence="3" key="2">
    <citation type="journal article" date="2019" name="Genome Biol. Evol.">
        <title>Day and night: Metabolic profiles and evolutionary relationships of six axenic non-marine cyanobacteria.</title>
        <authorList>
            <person name="Will S.E."/>
            <person name="Henke P."/>
            <person name="Boedeker C."/>
            <person name="Huang S."/>
            <person name="Brinkmann H."/>
            <person name="Rohde M."/>
            <person name="Jarek M."/>
            <person name="Friedl T."/>
            <person name="Seufert S."/>
            <person name="Schumacher M."/>
            <person name="Overmann J."/>
            <person name="Neumann-Schaal M."/>
            <person name="Petersen J."/>
        </authorList>
    </citation>
    <scope>NUCLEOTIDE SEQUENCE [LARGE SCALE GENOMIC DNA]</scope>
    <source>
        <strain evidence="3">PCC 7102</strain>
    </source>
</reference>
<evidence type="ECO:0000256" key="1">
    <source>
        <dbReference type="ARBA" id="ARBA00006226"/>
    </source>
</evidence>
<evidence type="ECO:0000313" key="3">
    <source>
        <dbReference type="EMBL" id="RUS94446.1"/>
    </source>
</evidence>
<name>A0A433UKQ8_9CYAN</name>
<dbReference type="OrthoDB" id="573800at2"/>
<accession>A0A433UKQ8</accession>
<dbReference type="Proteomes" id="UP000271624">
    <property type="component" value="Unassembled WGS sequence"/>
</dbReference>
<sequence>MSRVIWLPEALSDLVRHFDFLKLRDENAAFLAAQKIRDAGFSLADTPYKGNILNDGSGRRKLVVPFGKYGYVIIYYVEDDDTVIITSVYHGRENRPY</sequence>
<comment type="similarity">
    <text evidence="1">Belongs to the RelE toxin family.</text>
</comment>
<evidence type="ECO:0008006" key="5">
    <source>
        <dbReference type="Google" id="ProtNLM"/>
    </source>
</evidence>
<dbReference type="Gene3D" id="3.30.2310.20">
    <property type="entry name" value="RelE-like"/>
    <property type="match status" value="1"/>
</dbReference>
<dbReference type="InterPro" id="IPR007712">
    <property type="entry name" value="RelE/ParE_toxin"/>
</dbReference>
<evidence type="ECO:0000256" key="2">
    <source>
        <dbReference type="ARBA" id="ARBA00022649"/>
    </source>
</evidence>
<dbReference type="InterPro" id="IPR051803">
    <property type="entry name" value="TA_system_RelE-like_toxin"/>
</dbReference>
<dbReference type="Pfam" id="PF05016">
    <property type="entry name" value="ParE_toxin"/>
    <property type="match status" value="1"/>
</dbReference>
<proteinExistence type="inferred from homology"/>
<dbReference type="PANTHER" id="PTHR33755">
    <property type="entry name" value="TOXIN PARE1-RELATED"/>
    <property type="match status" value="1"/>
</dbReference>